<dbReference type="EMBL" id="LT984815">
    <property type="protein sequence ID" value="SPD69520.1"/>
    <property type="molecule type" value="Genomic_DNA"/>
</dbReference>
<geneLocation type="plasmid" evidence="9">
    <name>cbm2586_p</name>
</geneLocation>
<dbReference type="EMBL" id="OFSP01000055">
    <property type="protein sequence ID" value="SOY75852.1"/>
    <property type="molecule type" value="Genomic_DNA"/>
</dbReference>
<evidence type="ECO:0000313" key="3">
    <source>
        <dbReference type="EMBL" id="SOY75852.1"/>
    </source>
</evidence>
<evidence type="ECO:0000256" key="1">
    <source>
        <dbReference type="SAM" id="MobiDB-lite"/>
    </source>
</evidence>
<feature type="domain" description="Transposase IS204/IS1001/IS1096/IS1165 DDE" evidence="2">
    <location>
        <begin position="7"/>
        <end position="55"/>
    </location>
</feature>
<geneLocation type="plasmid" evidence="6">
    <name>CBM2636p</name>
</geneLocation>
<keyword evidence="6" id="KW-0614">Plasmid</keyword>
<geneLocation type="plasmid" evidence="8">
    <name>cbm2589_p</name>
</geneLocation>
<evidence type="ECO:0000259" key="2">
    <source>
        <dbReference type="Pfam" id="PF01610"/>
    </source>
</evidence>
<accession>A0A375HUV9</accession>
<dbReference type="Pfam" id="PF01610">
    <property type="entry name" value="DDE_Tnp_ISL3"/>
    <property type="match status" value="1"/>
</dbReference>
<evidence type="ECO:0000313" key="6">
    <source>
        <dbReference type="EMBL" id="SPD69520.1"/>
    </source>
</evidence>
<protein>
    <recommendedName>
        <fullName evidence="2">Transposase IS204/IS1001/IS1096/IS1165 DDE domain-containing protein</fullName>
    </recommendedName>
</protein>
<evidence type="ECO:0000313" key="9">
    <source>
        <dbReference type="Proteomes" id="UP000257016"/>
    </source>
</evidence>
<dbReference type="EMBL" id="OGUU01000020">
    <property type="protein sequence ID" value="SPC25176.1"/>
    <property type="molecule type" value="Genomic_DNA"/>
</dbReference>
<dbReference type="Proteomes" id="UP000257016">
    <property type="component" value="Unassembled WGS sequence"/>
</dbReference>
<gene>
    <name evidence="4" type="ORF">CBM2586_P230012</name>
    <name evidence="3" type="ORF">CBM2589_P230012</name>
    <name evidence="5" type="ORF">CBM2594_P150011</name>
    <name evidence="6" type="ORF">CBM2636_P20207</name>
</gene>
<name>A0A375HUV9_9BURK</name>
<proteinExistence type="predicted"/>
<reference evidence="7 8" key="1">
    <citation type="submission" date="2018-01" db="EMBL/GenBank/DDBJ databases">
        <authorList>
            <person name="Clerissi C."/>
        </authorList>
    </citation>
    <scope>NUCLEOTIDE SEQUENCE [LARGE SCALE GENOMIC DNA]</scope>
    <source>
        <strain evidence="4">Cupriavidus taiwanensis LMG 19430</strain>
        <strain evidence="3">Cupriavidus taiwanensis STM 3521</strain>
        <strain evidence="5">Cupriavidus taiwanensis STM 6021</strain>
        <strain evidence="6">Cupriavidus taiwanensis SWF 66322</strain>
        <plasmid evidence="9">cbm2586_p</plasmid>
        <plasmid evidence="8">cbm2589_p</plasmid>
        <plasmid evidence="6">CBM2636p</plasmid>
        <plasmid evidence="7">cbm2636p</plasmid>
    </source>
</reference>
<dbReference type="Proteomes" id="UP000254259">
    <property type="component" value="Plasmid CBM2636p"/>
</dbReference>
<evidence type="ECO:0000313" key="7">
    <source>
        <dbReference type="Proteomes" id="UP000254259"/>
    </source>
</evidence>
<dbReference type="Proteomes" id="UP000256297">
    <property type="component" value="Plasmid CBM2589_p"/>
</dbReference>
<dbReference type="EMBL" id="OFSN01000043">
    <property type="protein sequence ID" value="SOY77824.1"/>
    <property type="molecule type" value="Genomic_DNA"/>
</dbReference>
<dbReference type="AlphaFoldDB" id="A0A375HUV9"/>
<evidence type="ECO:0000313" key="8">
    <source>
        <dbReference type="Proteomes" id="UP000256297"/>
    </source>
</evidence>
<feature type="region of interest" description="Disordered" evidence="1">
    <location>
        <begin position="47"/>
        <end position="72"/>
    </location>
</feature>
<evidence type="ECO:0000313" key="5">
    <source>
        <dbReference type="EMBL" id="SPC25176.1"/>
    </source>
</evidence>
<organism evidence="4 9">
    <name type="scientific">Cupriavidus taiwanensis</name>
    <dbReference type="NCBI Taxonomy" id="164546"/>
    <lineage>
        <taxon>Bacteria</taxon>
        <taxon>Pseudomonadati</taxon>
        <taxon>Pseudomonadota</taxon>
        <taxon>Betaproteobacteria</taxon>
        <taxon>Burkholderiales</taxon>
        <taxon>Burkholderiaceae</taxon>
        <taxon>Cupriavidus</taxon>
    </lineage>
</organism>
<sequence>MTCSNVVAKYGREALGRVRVDQANRLRHDHSTRRVLKSTRWLLLRNPQNQSAPQEVHPLPAAVKHGGDQQHD</sequence>
<geneLocation type="plasmid" evidence="7">
    <name>cbm2636p</name>
</geneLocation>
<dbReference type="InterPro" id="IPR002560">
    <property type="entry name" value="Transposase_DDE"/>
</dbReference>
<dbReference type="Proteomes" id="UP000257139">
    <property type="component" value="Plasmid CBM2594_p"/>
</dbReference>
<evidence type="ECO:0000313" key="4">
    <source>
        <dbReference type="EMBL" id="SOY77824.1"/>
    </source>
</evidence>